<keyword evidence="2" id="KW-1185">Reference proteome</keyword>
<gene>
    <name evidence="1" type="ORF">EC973_005851</name>
</gene>
<accession>A0A8H7EUQ8</accession>
<evidence type="ECO:0000313" key="1">
    <source>
        <dbReference type="EMBL" id="KAF7728624.1"/>
    </source>
</evidence>
<evidence type="ECO:0000313" key="2">
    <source>
        <dbReference type="Proteomes" id="UP000605846"/>
    </source>
</evidence>
<organism evidence="1 2">
    <name type="scientific">Apophysomyces ossiformis</name>
    <dbReference type="NCBI Taxonomy" id="679940"/>
    <lineage>
        <taxon>Eukaryota</taxon>
        <taxon>Fungi</taxon>
        <taxon>Fungi incertae sedis</taxon>
        <taxon>Mucoromycota</taxon>
        <taxon>Mucoromycotina</taxon>
        <taxon>Mucoromycetes</taxon>
        <taxon>Mucorales</taxon>
        <taxon>Mucorineae</taxon>
        <taxon>Mucoraceae</taxon>
        <taxon>Apophysomyces</taxon>
    </lineage>
</organism>
<comment type="caution">
    <text evidence="1">The sequence shown here is derived from an EMBL/GenBank/DDBJ whole genome shotgun (WGS) entry which is preliminary data.</text>
</comment>
<reference evidence="1" key="1">
    <citation type="submission" date="2020-01" db="EMBL/GenBank/DDBJ databases">
        <title>Genome Sequencing of Three Apophysomyces-Like Fungal Strains Confirms a Novel Fungal Genus in the Mucoromycota with divergent Burkholderia-like Endosymbiotic Bacteria.</title>
        <authorList>
            <person name="Stajich J.E."/>
            <person name="Macias A.M."/>
            <person name="Carter-House D."/>
            <person name="Lovett B."/>
            <person name="Kasson L.R."/>
            <person name="Berry K."/>
            <person name="Grigoriev I."/>
            <person name="Chang Y."/>
            <person name="Spatafora J."/>
            <person name="Kasson M.T."/>
        </authorList>
    </citation>
    <scope>NUCLEOTIDE SEQUENCE</scope>
    <source>
        <strain evidence="1">NRRL A-21654</strain>
    </source>
</reference>
<dbReference type="AlphaFoldDB" id="A0A8H7EUQ8"/>
<dbReference type="EMBL" id="JABAYA010000034">
    <property type="protein sequence ID" value="KAF7728624.1"/>
    <property type="molecule type" value="Genomic_DNA"/>
</dbReference>
<name>A0A8H7EUQ8_9FUNG</name>
<dbReference type="OrthoDB" id="2282722at2759"/>
<proteinExistence type="predicted"/>
<sequence length="280" mass="32261">MAEEIKMGSFDDFRKAIGQFILFYLTQGVHLRWALEFIRKHGASLYEAQPNIRRDVLTLCTQLQNTEGYQDLEIDQLLYEVLRDLQMASSVWRELINENEQWSQMMRQCDELLDQCVQFPSRHVMLAQKFFQTIPPSVVAESTFIQLKLTLYNTLFESEMALFAEKLKEMDIKSYIELSGPFKRLLQCKSAPLLFWLNSEASEMATHILNNPEATEFSYNKDMLDNLTAFAKTVDLPIDGEDIIPLLKEFGLALSAAHSSPGQNVCMLPDLFSLPREPTQ</sequence>
<protein>
    <submittedName>
        <fullName evidence="1">Uncharacterized protein</fullName>
    </submittedName>
</protein>
<dbReference type="Proteomes" id="UP000605846">
    <property type="component" value="Unassembled WGS sequence"/>
</dbReference>